<dbReference type="Proteomes" id="UP000290889">
    <property type="component" value="Chromosome"/>
</dbReference>
<proteinExistence type="predicted"/>
<organism evidence="2 3">
    <name type="scientific">Muriicola soli</name>
    <dbReference type="NCBI Taxonomy" id="2507538"/>
    <lineage>
        <taxon>Bacteria</taxon>
        <taxon>Pseudomonadati</taxon>
        <taxon>Bacteroidota</taxon>
        <taxon>Flavobacteriia</taxon>
        <taxon>Flavobacteriales</taxon>
        <taxon>Flavobacteriaceae</taxon>
        <taxon>Muriicola</taxon>
    </lineage>
</organism>
<accession>A0A411E6T3</accession>
<dbReference type="RefSeq" id="WP_129602270.1">
    <property type="nucleotide sequence ID" value="NZ_CP035544.1"/>
</dbReference>
<reference evidence="2 3" key="1">
    <citation type="submission" date="2019-01" db="EMBL/GenBank/DDBJ databases">
        <title>Muriicola soli sp. nov., isolated from soil.</title>
        <authorList>
            <person name="Kang H.J."/>
            <person name="Kim S.B."/>
        </authorList>
    </citation>
    <scope>NUCLEOTIDE SEQUENCE [LARGE SCALE GENOMIC DNA]</scope>
    <source>
        <strain evidence="2 3">MMS17-SY002</strain>
    </source>
</reference>
<sequence>MKKFFTLLAFTGLLFTSCSDDDTAVMTTPPPDPVNYTSGSADFSNYVAVGNSLTAGYSDNALFIDGQTASFPNMLAQNFALAGGGAFTIPFMADNLGGATLGGQTILPNRLILSFATGSPTPVPVSGQGATEISNTLTGPFNNMGVPGAKSFHLVAPGYGSVAGVPLGTANPYYARFATSASATIIGDAAVQNPTFFTLWIGNNDILSFATSGGDGVDQAGNLDPTTYGSNDLTDPNVFASVYDGLLQTLTANGADGVVLNIPDVTSIPYFTTVPHDPLDPTNPAFGPQIPLLNTIFGTLNQIYTAIGQTQRIVVFSETEASPVVIRDESLPDISATIAGALLASGPAFEAFIAQFGLPPQAAPLVANLLGATYGQSRQATPEDLVVFPSASIIGTVNTDAVQALVGQGLSTELAGQFSVEGVSLPLEDKWVLTPDEQASVAGALASYNQTIAGLAQAYDLAFVDANAYLQTVADVGIPLSDGSTITATYATGGGFSLDGVHPSPRGYALVANLIVETINAKYGSNLPGVDPLDFTGLYLQ</sequence>
<evidence type="ECO:0000313" key="2">
    <source>
        <dbReference type="EMBL" id="QBA63358.1"/>
    </source>
</evidence>
<gene>
    <name evidence="2" type="ORF">EQY75_01600</name>
</gene>
<dbReference type="SUPFAM" id="SSF52266">
    <property type="entry name" value="SGNH hydrolase"/>
    <property type="match status" value="2"/>
</dbReference>
<dbReference type="EMBL" id="CP035544">
    <property type="protein sequence ID" value="QBA63358.1"/>
    <property type="molecule type" value="Genomic_DNA"/>
</dbReference>
<dbReference type="InterPro" id="IPR036514">
    <property type="entry name" value="SGNH_hydro_sf"/>
</dbReference>
<dbReference type="AlphaFoldDB" id="A0A411E6T3"/>
<keyword evidence="1" id="KW-0732">Signal</keyword>
<dbReference type="Gene3D" id="3.40.50.1110">
    <property type="entry name" value="SGNH hydrolase"/>
    <property type="match status" value="2"/>
</dbReference>
<keyword evidence="3" id="KW-1185">Reference proteome</keyword>
<name>A0A411E6T3_9FLAO</name>
<evidence type="ECO:0000313" key="3">
    <source>
        <dbReference type="Proteomes" id="UP000290889"/>
    </source>
</evidence>
<dbReference type="KEGG" id="mur:EQY75_01600"/>
<dbReference type="GO" id="GO:0016788">
    <property type="term" value="F:hydrolase activity, acting on ester bonds"/>
    <property type="evidence" value="ECO:0007669"/>
    <property type="project" value="UniProtKB-ARBA"/>
</dbReference>
<dbReference type="OrthoDB" id="9764164at2"/>
<feature type="chain" id="PRO_5019093303" evidence="1">
    <location>
        <begin position="21"/>
        <end position="541"/>
    </location>
</feature>
<protein>
    <submittedName>
        <fullName evidence="2">G-D-S-L family lipolytic protein</fullName>
    </submittedName>
</protein>
<evidence type="ECO:0000256" key="1">
    <source>
        <dbReference type="SAM" id="SignalP"/>
    </source>
</evidence>
<feature type="signal peptide" evidence="1">
    <location>
        <begin position="1"/>
        <end position="20"/>
    </location>
</feature>
<dbReference type="PROSITE" id="PS51257">
    <property type="entry name" value="PROKAR_LIPOPROTEIN"/>
    <property type="match status" value="1"/>
</dbReference>